<evidence type="ECO:0000259" key="1">
    <source>
        <dbReference type="Pfam" id="PF07727"/>
    </source>
</evidence>
<accession>A0ABQ5CKT1</accession>
<sequence>MLRKMVLISKNHLLQSLAWKLFGFSSPMLHTSLFQSTRVCDEKLAFLNGPLKEEFYVAQPDGFVDPDHPEKVYHLRKALYGLKQASRAWYDELSNFLMSKGFTKGFTKGLQIYQFPRGIFINQAKYGLEILKKHGMENCDTVGTPMATKPKLDADLSRKLIDQTDYRSKIGSLMYLASSRPVIVKAICYCARYQARPTKKHLKEMPTMPDVLIRAKALIKEYSS</sequence>
<dbReference type="InterPro" id="IPR013103">
    <property type="entry name" value="RVT_2"/>
</dbReference>
<dbReference type="Proteomes" id="UP001151760">
    <property type="component" value="Unassembled WGS sequence"/>
</dbReference>
<comment type="caution">
    <text evidence="2">The sequence shown here is derived from an EMBL/GenBank/DDBJ whole genome shotgun (WGS) entry which is preliminary data.</text>
</comment>
<evidence type="ECO:0000313" key="3">
    <source>
        <dbReference type="Proteomes" id="UP001151760"/>
    </source>
</evidence>
<evidence type="ECO:0000313" key="2">
    <source>
        <dbReference type="EMBL" id="GJT25484.1"/>
    </source>
</evidence>
<feature type="domain" description="Reverse transcriptase Ty1/copia-type" evidence="1">
    <location>
        <begin position="41"/>
        <end position="104"/>
    </location>
</feature>
<dbReference type="EMBL" id="BQNB010014218">
    <property type="protein sequence ID" value="GJT25484.1"/>
    <property type="molecule type" value="Genomic_DNA"/>
</dbReference>
<organism evidence="2 3">
    <name type="scientific">Tanacetum coccineum</name>
    <dbReference type="NCBI Taxonomy" id="301880"/>
    <lineage>
        <taxon>Eukaryota</taxon>
        <taxon>Viridiplantae</taxon>
        <taxon>Streptophyta</taxon>
        <taxon>Embryophyta</taxon>
        <taxon>Tracheophyta</taxon>
        <taxon>Spermatophyta</taxon>
        <taxon>Magnoliopsida</taxon>
        <taxon>eudicotyledons</taxon>
        <taxon>Gunneridae</taxon>
        <taxon>Pentapetalae</taxon>
        <taxon>asterids</taxon>
        <taxon>campanulids</taxon>
        <taxon>Asterales</taxon>
        <taxon>Asteraceae</taxon>
        <taxon>Asteroideae</taxon>
        <taxon>Anthemideae</taxon>
        <taxon>Anthemidinae</taxon>
        <taxon>Tanacetum</taxon>
    </lineage>
</organism>
<protein>
    <submittedName>
        <fullName evidence="2">Retrovirus-related pol polyprotein from transposon TNT 1-94</fullName>
    </submittedName>
</protein>
<reference evidence="2" key="1">
    <citation type="journal article" date="2022" name="Int. J. Mol. Sci.">
        <title>Draft Genome of Tanacetum Coccineum: Genomic Comparison of Closely Related Tanacetum-Family Plants.</title>
        <authorList>
            <person name="Yamashiro T."/>
            <person name="Shiraishi A."/>
            <person name="Nakayama K."/>
            <person name="Satake H."/>
        </authorList>
    </citation>
    <scope>NUCLEOTIDE SEQUENCE</scope>
</reference>
<proteinExistence type="predicted"/>
<dbReference type="Pfam" id="PF07727">
    <property type="entry name" value="RVT_2"/>
    <property type="match status" value="1"/>
</dbReference>
<dbReference type="PANTHER" id="PTHR11439">
    <property type="entry name" value="GAG-POL-RELATED RETROTRANSPOSON"/>
    <property type="match status" value="1"/>
</dbReference>
<gene>
    <name evidence="2" type="ORF">Tco_0895421</name>
</gene>
<keyword evidence="3" id="KW-1185">Reference proteome</keyword>
<name>A0ABQ5CKT1_9ASTR</name>
<reference evidence="2" key="2">
    <citation type="submission" date="2022-01" db="EMBL/GenBank/DDBJ databases">
        <authorList>
            <person name="Yamashiro T."/>
            <person name="Shiraishi A."/>
            <person name="Satake H."/>
            <person name="Nakayama K."/>
        </authorList>
    </citation>
    <scope>NUCLEOTIDE SEQUENCE</scope>
</reference>
<dbReference type="PANTHER" id="PTHR11439:SF463">
    <property type="entry name" value="REVERSE TRANSCRIPTASE TY1_COPIA-TYPE DOMAIN-CONTAINING PROTEIN"/>
    <property type="match status" value="1"/>
</dbReference>